<feature type="compositionally biased region" description="Low complexity" evidence="2">
    <location>
        <begin position="151"/>
        <end position="168"/>
    </location>
</feature>
<sequence length="565" mass="64123">MSLRTSKTTTTYRTVKAVSPVSPVSPEPVTSTVVSARSASPLPYTVNGYETLRYLLPVQQQQQQQQFVLMQQPMVQQPMVHQTMVQQPMVHQTMVQQPMVHQTMVQQPMVQQVMTPVYLQNLQSLQHLSVSNQDSELLYLQQGAARSLSRNSSSVFSQSSSSLKSPEPSVEEEEEEEVVIEEDDEEEEEEVEVEEVEIVNVIQNRAPPPVFEVTKTEVREAPQPTKLDTRYFGELLADVYRKNCDIHSCISEHVAKIHGKKHELELQKDDVEDLLPKGATELTKQQIRYLLQTRLTADKSMRLLLSTFSSLREELMHMTEDLRRLEAEKEGLERDLSFKAEQAQQYDGLLEAVRENNRQLQLSLKETITAQRDLEGQLASCRSADSTRDFKTKELEGRLRALEKENEMLRQKLAGQSSSSTLQIKTEELSRQYRDQLSTMREEKDREIQRLRTQITTIQTDTSSTKSSAERSLQLKISELLAMLEQRQTTITRQEEVCPCPSPLSPVPCARPPLSSVPFPPSPLSRLPVSLSCPLLSPLTFKLCPCPSLLSPLCLSCPPVHLSNV</sequence>
<dbReference type="GO" id="GO:0051015">
    <property type="term" value="F:actin filament binding"/>
    <property type="evidence" value="ECO:0007669"/>
    <property type="project" value="TreeGrafter"/>
</dbReference>
<dbReference type="FunCoup" id="A0A674MLC6">
    <property type="interactions" value="144"/>
</dbReference>
<feature type="coiled-coil region" evidence="1">
    <location>
        <begin position="308"/>
        <end position="461"/>
    </location>
</feature>
<evidence type="ECO:0000313" key="5">
    <source>
        <dbReference type="Proteomes" id="UP000005226"/>
    </source>
</evidence>
<protein>
    <submittedName>
        <fullName evidence="4">POF1B actin binding protein</fullName>
    </submittedName>
</protein>
<dbReference type="InterPro" id="IPR026186">
    <property type="entry name" value="POF1B"/>
</dbReference>
<dbReference type="GO" id="GO:0005912">
    <property type="term" value="C:adherens junction"/>
    <property type="evidence" value="ECO:0007669"/>
    <property type="project" value="TreeGrafter"/>
</dbReference>
<dbReference type="InterPro" id="IPR056240">
    <property type="entry name" value="POF1B_HlH"/>
</dbReference>
<keyword evidence="5" id="KW-1185">Reference proteome</keyword>
<dbReference type="InParanoid" id="A0A674MLC6"/>
<dbReference type="GO" id="GO:0005884">
    <property type="term" value="C:actin filament"/>
    <property type="evidence" value="ECO:0007669"/>
    <property type="project" value="TreeGrafter"/>
</dbReference>
<dbReference type="Pfam" id="PF24617">
    <property type="entry name" value="POF1B_HlH"/>
    <property type="match status" value="1"/>
</dbReference>
<dbReference type="AlphaFoldDB" id="A0A674MLC6"/>
<gene>
    <name evidence="4" type="primary">pof1b</name>
</gene>
<dbReference type="GO" id="GO:0003382">
    <property type="term" value="P:epithelial cell morphogenesis"/>
    <property type="evidence" value="ECO:0007669"/>
    <property type="project" value="TreeGrafter"/>
</dbReference>
<dbReference type="GO" id="GO:0005923">
    <property type="term" value="C:bicellular tight junction"/>
    <property type="evidence" value="ECO:0007669"/>
    <property type="project" value="TreeGrafter"/>
</dbReference>
<accession>A0A674MLC6</accession>
<dbReference type="PANTHER" id="PTHR22546:SF0">
    <property type="entry name" value="PROTEIN POF1B"/>
    <property type="match status" value="1"/>
</dbReference>
<dbReference type="GO" id="GO:0070830">
    <property type="term" value="P:bicellular tight junction assembly"/>
    <property type="evidence" value="ECO:0007669"/>
    <property type="project" value="TreeGrafter"/>
</dbReference>
<evidence type="ECO:0000256" key="2">
    <source>
        <dbReference type="SAM" id="MobiDB-lite"/>
    </source>
</evidence>
<reference evidence="4" key="2">
    <citation type="submission" date="2025-08" db="UniProtKB">
        <authorList>
            <consortium name="Ensembl"/>
        </authorList>
    </citation>
    <scope>IDENTIFICATION</scope>
</reference>
<evidence type="ECO:0000259" key="3">
    <source>
        <dbReference type="Pfam" id="PF24617"/>
    </source>
</evidence>
<reference evidence="4 5" key="1">
    <citation type="journal article" date="2011" name="Genome Biol. Evol.">
        <title>Integration of the genetic map and genome assembly of fugu facilitates insights into distinct features of genome evolution in teleosts and mammals.</title>
        <authorList>
            <person name="Kai W."/>
            <person name="Kikuchi K."/>
            <person name="Tohari S."/>
            <person name="Chew A.K."/>
            <person name="Tay A."/>
            <person name="Fujiwara A."/>
            <person name="Hosoya S."/>
            <person name="Suetake H."/>
            <person name="Naruse K."/>
            <person name="Brenner S."/>
            <person name="Suzuki Y."/>
            <person name="Venkatesh B."/>
        </authorList>
    </citation>
    <scope>NUCLEOTIDE SEQUENCE [LARGE SCALE GENOMIC DNA]</scope>
</reference>
<dbReference type="GO" id="GO:0007015">
    <property type="term" value="P:actin filament organization"/>
    <property type="evidence" value="ECO:0007669"/>
    <property type="project" value="TreeGrafter"/>
</dbReference>
<evidence type="ECO:0000313" key="4">
    <source>
        <dbReference type="Ensembl" id="ENSTRUP00000061926.1"/>
    </source>
</evidence>
<feature type="compositionally biased region" description="Acidic residues" evidence="2">
    <location>
        <begin position="169"/>
        <end position="192"/>
    </location>
</feature>
<dbReference type="GeneTree" id="ENSGT00390000000141"/>
<name>A0A674MLC6_TAKRU</name>
<dbReference type="PANTHER" id="PTHR22546">
    <property type="entry name" value="PREMATURE OVARIAN FAILURE, 1B"/>
    <property type="match status" value="1"/>
</dbReference>
<keyword evidence="1" id="KW-0175">Coiled coil</keyword>
<proteinExistence type="predicted"/>
<feature type="domain" description="POF1B helix-loop-helix" evidence="3">
    <location>
        <begin position="230"/>
        <end position="308"/>
    </location>
</feature>
<reference evidence="4" key="3">
    <citation type="submission" date="2025-09" db="UniProtKB">
        <authorList>
            <consortium name="Ensembl"/>
        </authorList>
    </citation>
    <scope>IDENTIFICATION</scope>
</reference>
<dbReference type="Proteomes" id="UP000005226">
    <property type="component" value="Chromosome 15"/>
</dbReference>
<organism evidence="4 5">
    <name type="scientific">Takifugu rubripes</name>
    <name type="common">Japanese pufferfish</name>
    <name type="synonym">Fugu rubripes</name>
    <dbReference type="NCBI Taxonomy" id="31033"/>
    <lineage>
        <taxon>Eukaryota</taxon>
        <taxon>Metazoa</taxon>
        <taxon>Chordata</taxon>
        <taxon>Craniata</taxon>
        <taxon>Vertebrata</taxon>
        <taxon>Euteleostomi</taxon>
        <taxon>Actinopterygii</taxon>
        <taxon>Neopterygii</taxon>
        <taxon>Teleostei</taxon>
        <taxon>Neoteleostei</taxon>
        <taxon>Acanthomorphata</taxon>
        <taxon>Eupercaria</taxon>
        <taxon>Tetraodontiformes</taxon>
        <taxon>Tetradontoidea</taxon>
        <taxon>Tetraodontidae</taxon>
        <taxon>Takifugu</taxon>
    </lineage>
</organism>
<evidence type="ECO:0000256" key="1">
    <source>
        <dbReference type="SAM" id="Coils"/>
    </source>
</evidence>
<dbReference type="Ensembl" id="ENSTRUT00000087224.1">
    <property type="protein sequence ID" value="ENSTRUP00000061926.1"/>
    <property type="gene ID" value="ENSTRUG00000009541.3"/>
</dbReference>
<feature type="region of interest" description="Disordered" evidence="2">
    <location>
        <begin position="151"/>
        <end position="192"/>
    </location>
</feature>